<keyword evidence="2 4" id="KW-0378">Hydrolase</keyword>
<dbReference type="GO" id="GO:0016740">
    <property type="term" value="F:transferase activity"/>
    <property type="evidence" value="ECO:0007669"/>
    <property type="project" value="UniProtKB-KW"/>
</dbReference>
<keyword evidence="4" id="KW-0808">Transferase</keyword>
<feature type="domain" description="Sulfatase N-terminal" evidence="3">
    <location>
        <begin position="42"/>
        <end position="379"/>
    </location>
</feature>
<comment type="caution">
    <text evidence="4">The sequence shown here is derived from an EMBL/GenBank/DDBJ whole genome shotgun (WGS) entry which is preliminary data.</text>
</comment>
<evidence type="ECO:0000256" key="2">
    <source>
        <dbReference type="ARBA" id="ARBA00022801"/>
    </source>
</evidence>
<name>A0A559KGU8_9BACL</name>
<keyword evidence="5" id="KW-1185">Reference proteome</keyword>
<dbReference type="InterPro" id="IPR000917">
    <property type="entry name" value="Sulfatase_N"/>
</dbReference>
<evidence type="ECO:0000313" key="5">
    <source>
        <dbReference type="Proteomes" id="UP000317036"/>
    </source>
</evidence>
<dbReference type="GO" id="GO:0005737">
    <property type="term" value="C:cytoplasm"/>
    <property type="evidence" value="ECO:0007669"/>
    <property type="project" value="TreeGrafter"/>
</dbReference>
<evidence type="ECO:0000313" key="4">
    <source>
        <dbReference type="EMBL" id="TVY11363.1"/>
    </source>
</evidence>
<dbReference type="Pfam" id="PF00884">
    <property type="entry name" value="Sulfatase"/>
    <property type="match status" value="1"/>
</dbReference>
<dbReference type="AlphaFoldDB" id="A0A559KGU8"/>
<keyword evidence="1" id="KW-0479">Metal-binding</keyword>
<dbReference type="Gene3D" id="3.40.720.10">
    <property type="entry name" value="Alkaline Phosphatase, subunit A"/>
    <property type="match status" value="1"/>
</dbReference>
<gene>
    <name evidence="4" type="ORF">FPZ49_03805</name>
</gene>
<evidence type="ECO:0000256" key="1">
    <source>
        <dbReference type="ARBA" id="ARBA00022723"/>
    </source>
</evidence>
<sequence length="540" mass="61540">MGLYYTILLPPSGLGQKCAAPNASAYCKVKVRLMLEGMAMKPNIILVMTDQQRADVSAREGFPLDTTPFMDSLARQGVWFDKAYTTSPICVAARCSLLTGRYPSAHRVRENGGVKHIHYTQDLFGIMKEQGYSTGLIGKNHSYLKPDDESVDYYYPMEHYGAAGPLRNEDERTFIEWLGRCSVNQTEPTPFPVECQNPYRGVTEALDWIEEVKENPFFLWLSFPEPHNPYQAPEPYYSMFPPDSLPPLQATTQALETKGFKWQWCRTQGEHFNPNFKADIDRVRSNYFGMLRLIDDQLRRLVTSLEEQGLMANTMLVFVSDHGDFVGEYGLIKKGPELPDILLRIPMFWFGPGIQRNDGPHAAHVSLADIMPTLCEAIGADIPIGVQGRSLWPMLTGQDYPVQEFSSVYGEHGFGGLEYSEDDHLDISRFGKRVETEQGTIIRFDELNTVTQAGFMRTIRKGDWKLNMSMQGTVQLYRISEDPLELNNRIGDPETKEMETMLLRELVIWMMRSQDPLPLPGQYSYKRAERNYLAPYSTHG</sequence>
<dbReference type="Proteomes" id="UP000317036">
    <property type="component" value="Unassembled WGS sequence"/>
</dbReference>
<dbReference type="EMBL" id="VNJI01000003">
    <property type="protein sequence ID" value="TVY11363.1"/>
    <property type="molecule type" value="Genomic_DNA"/>
</dbReference>
<dbReference type="PANTHER" id="PTHR45953:SF1">
    <property type="entry name" value="IDURONATE 2-SULFATASE"/>
    <property type="match status" value="1"/>
</dbReference>
<dbReference type="GO" id="GO:0046872">
    <property type="term" value="F:metal ion binding"/>
    <property type="evidence" value="ECO:0007669"/>
    <property type="project" value="UniProtKB-KW"/>
</dbReference>
<dbReference type="GO" id="GO:0004423">
    <property type="term" value="F:iduronate-2-sulfatase activity"/>
    <property type="evidence" value="ECO:0007669"/>
    <property type="project" value="TreeGrafter"/>
</dbReference>
<organism evidence="4 5">
    <name type="scientific">Paenibacillus cremeus</name>
    <dbReference type="NCBI Taxonomy" id="2163881"/>
    <lineage>
        <taxon>Bacteria</taxon>
        <taxon>Bacillati</taxon>
        <taxon>Bacillota</taxon>
        <taxon>Bacilli</taxon>
        <taxon>Bacillales</taxon>
        <taxon>Paenibacillaceae</taxon>
        <taxon>Paenibacillus</taxon>
    </lineage>
</organism>
<dbReference type="InterPro" id="IPR017850">
    <property type="entry name" value="Alkaline_phosphatase_core_sf"/>
</dbReference>
<evidence type="ECO:0000259" key="3">
    <source>
        <dbReference type="Pfam" id="PF00884"/>
    </source>
</evidence>
<dbReference type="SUPFAM" id="SSF53649">
    <property type="entry name" value="Alkaline phosphatase-like"/>
    <property type="match status" value="1"/>
</dbReference>
<proteinExistence type="predicted"/>
<dbReference type="OrthoDB" id="9779418at2"/>
<dbReference type="PANTHER" id="PTHR45953">
    <property type="entry name" value="IDURONATE 2-SULFATASE"/>
    <property type="match status" value="1"/>
</dbReference>
<accession>A0A559KGU8</accession>
<protein>
    <submittedName>
        <fullName evidence="4">Sulfatase-like hydrolase/transferase</fullName>
    </submittedName>
</protein>
<reference evidence="4 5" key="1">
    <citation type="submission" date="2019-07" db="EMBL/GenBank/DDBJ databases">
        <authorList>
            <person name="Kim J."/>
        </authorList>
    </citation>
    <scope>NUCLEOTIDE SEQUENCE [LARGE SCALE GENOMIC DNA]</scope>
    <source>
        <strain evidence="4 5">JC52</strain>
    </source>
</reference>